<evidence type="ECO:0000313" key="1">
    <source>
        <dbReference type="EMBL" id="DAD27163.1"/>
    </source>
</evidence>
<dbReference type="EMBL" id="DUZY01000002">
    <property type="protein sequence ID" value="DAD27163.1"/>
    <property type="molecule type" value="Genomic_DNA"/>
</dbReference>
<name>A0A822Y575_NELNU</name>
<accession>A0A822Y575</accession>
<comment type="caution">
    <text evidence="1">The sequence shown here is derived from an EMBL/GenBank/DDBJ whole genome shotgun (WGS) entry which is preliminary data.</text>
</comment>
<protein>
    <submittedName>
        <fullName evidence="1">Uncharacterized protein</fullName>
    </submittedName>
</protein>
<organism evidence="1 2">
    <name type="scientific">Nelumbo nucifera</name>
    <name type="common">Sacred lotus</name>
    <dbReference type="NCBI Taxonomy" id="4432"/>
    <lineage>
        <taxon>Eukaryota</taxon>
        <taxon>Viridiplantae</taxon>
        <taxon>Streptophyta</taxon>
        <taxon>Embryophyta</taxon>
        <taxon>Tracheophyta</taxon>
        <taxon>Spermatophyta</taxon>
        <taxon>Magnoliopsida</taxon>
        <taxon>Proteales</taxon>
        <taxon>Nelumbonaceae</taxon>
        <taxon>Nelumbo</taxon>
    </lineage>
</organism>
<keyword evidence="2" id="KW-1185">Reference proteome</keyword>
<evidence type="ECO:0000313" key="2">
    <source>
        <dbReference type="Proteomes" id="UP000607653"/>
    </source>
</evidence>
<proteinExistence type="predicted"/>
<dbReference type="Proteomes" id="UP000607653">
    <property type="component" value="Unassembled WGS sequence"/>
</dbReference>
<dbReference type="AlphaFoldDB" id="A0A822Y575"/>
<sequence>MSTLVKLVVIRHSKFKLATGGGKHWLVAWT</sequence>
<gene>
    <name evidence="1" type="ORF">HUJ06_028631</name>
</gene>
<reference evidence="1 2" key="1">
    <citation type="journal article" date="2020" name="Mol. Biol. Evol.">
        <title>Distinct Expression and Methylation Patterns for Genes with Different Fates following a Single Whole-Genome Duplication in Flowering Plants.</title>
        <authorList>
            <person name="Shi T."/>
            <person name="Rahmani R.S."/>
            <person name="Gugger P.F."/>
            <person name="Wang M."/>
            <person name="Li H."/>
            <person name="Zhang Y."/>
            <person name="Li Z."/>
            <person name="Wang Q."/>
            <person name="Van de Peer Y."/>
            <person name="Marchal K."/>
            <person name="Chen J."/>
        </authorList>
    </citation>
    <scope>NUCLEOTIDE SEQUENCE [LARGE SCALE GENOMIC DNA]</scope>
    <source>
        <tissue evidence="1">Leaf</tissue>
    </source>
</reference>